<dbReference type="OMA" id="VKSGCTD"/>
<accession>A0A118K3P9</accession>
<protein>
    <submittedName>
        <fullName evidence="3">Regulatory factor, effector, bacterial</fullName>
    </submittedName>
</protein>
<evidence type="ECO:0000256" key="1">
    <source>
        <dbReference type="ARBA" id="ARBA00009817"/>
    </source>
</evidence>
<organism evidence="3 4">
    <name type="scientific">Cynara cardunculus var. scolymus</name>
    <name type="common">Globe artichoke</name>
    <name type="synonym">Cynara scolymus</name>
    <dbReference type="NCBI Taxonomy" id="59895"/>
    <lineage>
        <taxon>Eukaryota</taxon>
        <taxon>Viridiplantae</taxon>
        <taxon>Streptophyta</taxon>
        <taxon>Embryophyta</taxon>
        <taxon>Tracheophyta</taxon>
        <taxon>Spermatophyta</taxon>
        <taxon>Magnoliopsida</taxon>
        <taxon>eudicotyledons</taxon>
        <taxon>Gunneridae</taxon>
        <taxon>Pentapetalae</taxon>
        <taxon>asterids</taxon>
        <taxon>campanulids</taxon>
        <taxon>Asterales</taxon>
        <taxon>Asteraceae</taxon>
        <taxon>Carduoideae</taxon>
        <taxon>Cardueae</taxon>
        <taxon>Carduinae</taxon>
        <taxon>Cynara</taxon>
    </lineage>
</organism>
<evidence type="ECO:0000256" key="2">
    <source>
        <dbReference type="SAM" id="SignalP"/>
    </source>
</evidence>
<feature type="chain" id="PRO_5007159940" evidence="2">
    <location>
        <begin position="24"/>
        <end position="213"/>
    </location>
</feature>
<dbReference type="SUPFAM" id="SSF55136">
    <property type="entry name" value="Probable bacterial effector-binding domain"/>
    <property type="match status" value="1"/>
</dbReference>
<comment type="similarity">
    <text evidence="1">Belongs to the HEBP family.</text>
</comment>
<keyword evidence="4" id="KW-1185">Reference proteome</keyword>
<comment type="caution">
    <text evidence="3">The sequence shown here is derived from an EMBL/GenBank/DDBJ whole genome shotgun (WGS) entry which is preliminary data.</text>
</comment>
<keyword evidence="2" id="KW-0732">Signal</keyword>
<proteinExistence type="inferred from homology"/>
<reference evidence="3 4" key="1">
    <citation type="journal article" date="2016" name="Sci. Rep.">
        <title>The genome sequence of the outbreeding globe artichoke constructed de novo incorporating a phase-aware low-pass sequencing strategy of F1 progeny.</title>
        <authorList>
            <person name="Scaglione D."/>
            <person name="Reyes-Chin-Wo S."/>
            <person name="Acquadro A."/>
            <person name="Froenicke L."/>
            <person name="Portis E."/>
            <person name="Beitel C."/>
            <person name="Tirone M."/>
            <person name="Mauro R."/>
            <person name="Lo Monaco A."/>
            <person name="Mauromicale G."/>
            <person name="Faccioli P."/>
            <person name="Cattivelli L."/>
            <person name="Rieseberg L."/>
            <person name="Michelmore R."/>
            <person name="Lanteri S."/>
        </authorList>
    </citation>
    <scope>NUCLEOTIDE SEQUENCE [LARGE SCALE GENOMIC DNA]</scope>
    <source>
        <strain evidence="3">2C</strain>
    </source>
</reference>
<dbReference type="Gene3D" id="3.20.80.10">
    <property type="entry name" value="Regulatory factor, effector binding domain"/>
    <property type="match status" value="1"/>
</dbReference>
<feature type="signal peptide" evidence="2">
    <location>
        <begin position="1"/>
        <end position="23"/>
    </location>
</feature>
<dbReference type="Gramene" id="KVI06285">
    <property type="protein sequence ID" value="KVI06285"/>
    <property type="gene ID" value="Ccrd_015352"/>
</dbReference>
<dbReference type="FunFam" id="3.20.80.10:FF:000002">
    <property type="entry name" value="Heme-binding protein 2"/>
    <property type="match status" value="1"/>
</dbReference>
<dbReference type="PANTHER" id="PTHR11220">
    <property type="entry name" value="HEME-BINDING PROTEIN-RELATED"/>
    <property type="match status" value="1"/>
</dbReference>
<name>A0A118K3P9_CYNCS</name>
<dbReference type="OrthoDB" id="6424451at2759"/>
<evidence type="ECO:0000313" key="3">
    <source>
        <dbReference type="EMBL" id="KVI06285.1"/>
    </source>
</evidence>
<sequence>MGKRNLSLSTIVNLVCVLGLTNAYESPEYTVIHSESEFEIRLYTESVWMTAPVKEISFRKATNDGFHRLFQYIQGANLNNSRVSMTVPVLTSLVPGAGPLGSSAYVVHFYLPTKFQATPPLPLPELNLLPDSWTSCCKAVRQFSGFARDKNTVKEAENLATSLSRSPWANSTSSSSKFAYSIAQYNSPFKFIGRVNEVWVDIDGCEPTMLATY</sequence>
<dbReference type="PANTHER" id="PTHR11220:SF1">
    <property type="entry name" value="HEME-BINDING PROTEIN 2"/>
    <property type="match status" value="1"/>
</dbReference>
<gene>
    <name evidence="3" type="ORF">Ccrd_015352</name>
</gene>
<dbReference type="Pfam" id="PF04832">
    <property type="entry name" value="SOUL"/>
    <property type="match status" value="1"/>
</dbReference>
<dbReference type="EMBL" id="LEKV01001840">
    <property type="protein sequence ID" value="KVI06285.1"/>
    <property type="molecule type" value="Genomic_DNA"/>
</dbReference>
<evidence type="ECO:0000313" key="4">
    <source>
        <dbReference type="Proteomes" id="UP000243975"/>
    </source>
</evidence>
<dbReference type="AlphaFoldDB" id="A0A118K3P9"/>
<dbReference type="InterPro" id="IPR011256">
    <property type="entry name" value="Reg_factor_effector_dom_sf"/>
</dbReference>
<dbReference type="InterPro" id="IPR006917">
    <property type="entry name" value="SOUL_heme-bd"/>
</dbReference>
<dbReference type="Proteomes" id="UP000243975">
    <property type="component" value="Unassembled WGS sequence"/>
</dbReference>